<organism evidence="6 7">
    <name type="scientific">Corynebacterium doosanense CAU 212 = DSM 45436</name>
    <dbReference type="NCBI Taxonomy" id="558173"/>
    <lineage>
        <taxon>Bacteria</taxon>
        <taxon>Bacillati</taxon>
        <taxon>Actinomycetota</taxon>
        <taxon>Actinomycetes</taxon>
        <taxon>Mycobacteriales</taxon>
        <taxon>Corynebacteriaceae</taxon>
        <taxon>Corynebacterium</taxon>
    </lineage>
</organism>
<feature type="region of interest" description="Disordered" evidence="3">
    <location>
        <begin position="23"/>
        <end position="46"/>
    </location>
</feature>
<sequence>MKLRTFGAVLAATGLSLSLAACSDNGSDSEEKSSSATSTTQSAAAAMPTAAELNTVLATAVDPAAPMDQRVTTVQGGETVDPALFDTLSTSQVESGAQFQVVDPVLPGYTPDSVLTTVNFTLPDREPQVAENVEFVNENGTWKLSQSWACTLVTNTVAPEQVPAMCQDPAAPAPAPAAEAPAADAPAPEAPVEEAPAPEAPVEAPAPEAPVEEAPVQ</sequence>
<dbReference type="PROSITE" id="PS51257">
    <property type="entry name" value="PROKAR_LIPOPROTEIN"/>
    <property type="match status" value="1"/>
</dbReference>
<dbReference type="HOGENOM" id="CLU_084151_0_0_11"/>
<dbReference type="EMBL" id="CP006764">
    <property type="protein sequence ID" value="AIT61444.1"/>
    <property type="molecule type" value="Genomic_DNA"/>
</dbReference>
<dbReference type="eggNOG" id="ENOG5031EAK">
    <property type="taxonomic scope" value="Bacteria"/>
</dbReference>
<proteinExistence type="inferred from homology"/>
<evidence type="ECO:0000256" key="2">
    <source>
        <dbReference type="ARBA" id="ARBA00093774"/>
    </source>
</evidence>
<reference evidence="6 7" key="1">
    <citation type="submission" date="2013-09" db="EMBL/GenBank/DDBJ databases">
        <title>Complete genome sequence of Corynebacterium doosanense CAU 212(T) (=DSM 45436(T)), isolated from activated sludge.</title>
        <authorList>
            <person name="Schaffert L."/>
            <person name="Albersmeier A."/>
            <person name="Kalinowski J."/>
            <person name="Ruckert C."/>
        </authorList>
    </citation>
    <scope>NUCLEOTIDE SEQUENCE [LARGE SCALE GENOMIC DNA]</scope>
    <source>
        <strain evidence="6 7">CAU 212</strain>
    </source>
</reference>
<dbReference type="STRING" id="558173.CDOO_09330"/>
<accession>A0A097IH58</accession>
<feature type="signal peptide" evidence="4">
    <location>
        <begin position="1"/>
        <end position="23"/>
    </location>
</feature>
<protein>
    <recommendedName>
        <fullName evidence="5">Low molecular weight antigen MTB12-like C-terminal domain-containing protein</fullName>
    </recommendedName>
</protein>
<evidence type="ECO:0000259" key="5">
    <source>
        <dbReference type="Pfam" id="PF26580"/>
    </source>
</evidence>
<dbReference type="Pfam" id="PF26580">
    <property type="entry name" value="Mtb12_C"/>
    <property type="match status" value="1"/>
</dbReference>
<name>A0A097IH58_9CORY</name>
<feature type="region of interest" description="Disordered" evidence="3">
    <location>
        <begin position="165"/>
        <end position="217"/>
    </location>
</feature>
<evidence type="ECO:0000313" key="7">
    <source>
        <dbReference type="Proteomes" id="UP000029914"/>
    </source>
</evidence>
<dbReference type="AlphaFoldDB" id="A0A097IH58"/>
<dbReference type="RefSeq" id="WP_018020889.1">
    <property type="nucleotide sequence ID" value="NZ_AQUX01000001.1"/>
</dbReference>
<dbReference type="KEGG" id="cdo:CDOO_09330"/>
<evidence type="ECO:0000256" key="3">
    <source>
        <dbReference type="SAM" id="MobiDB-lite"/>
    </source>
</evidence>
<gene>
    <name evidence="6" type="ORF">CDOO_09330</name>
</gene>
<dbReference type="Proteomes" id="UP000029914">
    <property type="component" value="Chromosome"/>
</dbReference>
<evidence type="ECO:0000256" key="1">
    <source>
        <dbReference type="ARBA" id="ARBA00022729"/>
    </source>
</evidence>
<dbReference type="InterPro" id="IPR058644">
    <property type="entry name" value="Mtb12-like_C"/>
</dbReference>
<feature type="compositionally biased region" description="Low complexity" evidence="3">
    <location>
        <begin position="176"/>
        <end position="187"/>
    </location>
</feature>
<feature type="compositionally biased region" description="Low complexity" evidence="3">
    <location>
        <begin position="193"/>
        <end position="206"/>
    </location>
</feature>
<feature type="chain" id="PRO_5039360920" description="Low molecular weight antigen MTB12-like C-terminal domain-containing protein" evidence="4">
    <location>
        <begin position="24"/>
        <end position="217"/>
    </location>
</feature>
<evidence type="ECO:0000256" key="4">
    <source>
        <dbReference type="SAM" id="SignalP"/>
    </source>
</evidence>
<feature type="compositionally biased region" description="Low complexity" evidence="3">
    <location>
        <begin position="34"/>
        <end position="46"/>
    </location>
</feature>
<keyword evidence="1 4" id="KW-0732">Signal</keyword>
<feature type="domain" description="Low molecular weight antigen MTB12-like C-terminal" evidence="5">
    <location>
        <begin position="47"/>
        <end position="159"/>
    </location>
</feature>
<dbReference type="OrthoDB" id="4567960at2"/>
<keyword evidence="7" id="KW-1185">Reference proteome</keyword>
<comment type="similarity">
    <text evidence="2">Belongs to the MTB12 family.</text>
</comment>
<evidence type="ECO:0000313" key="6">
    <source>
        <dbReference type="EMBL" id="AIT61444.1"/>
    </source>
</evidence>